<keyword evidence="2" id="KW-1185">Reference proteome</keyword>
<accession>A0A848L845</accession>
<protein>
    <submittedName>
        <fullName evidence="1">Uncharacterized protein</fullName>
    </submittedName>
</protein>
<organism evidence="1 2">
    <name type="scientific">Pyxidicoccus fallax</name>
    <dbReference type="NCBI Taxonomy" id="394095"/>
    <lineage>
        <taxon>Bacteria</taxon>
        <taxon>Pseudomonadati</taxon>
        <taxon>Myxococcota</taxon>
        <taxon>Myxococcia</taxon>
        <taxon>Myxococcales</taxon>
        <taxon>Cystobacterineae</taxon>
        <taxon>Myxococcaceae</taxon>
        <taxon>Pyxidicoccus</taxon>
    </lineage>
</organism>
<dbReference type="EMBL" id="JABBJJ010000024">
    <property type="protein sequence ID" value="NMO14736.1"/>
    <property type="molecule type" value="Genomic_DNA"/>
</dbReference>
<evidence type="ECO:0000313" key="1">
    <source>
        <dbReference type="EMBL" id="NMO14736.1"/>
    </source>
</evidence>
<proteinExistence type="predicted"/>
<dbReference type="Proteomes" id="UP000518300">
    <property type="component" value="Unassembled WGS sequence"/>
</dbReference>
<sequence length="58" mass="6620">MASREGQLTEAAALIRLAWALGYQNPRWLRKEPEFERVRASGLLNDLMTEPIGRCGIY</sequence>
<gene>
    <name evidence="1" type="ORF">HG543_07665</name>
</gene>
<name>A0A848L845_9BACT</name>
<dbReference type="RefSeq" id="WP_169344031.1">
    <property type="nucleotide sequence ID" value="NZ_JABBJJ010000024.1"/>
</dbReference>
<comment type="caution">
    <text evidence="1">The sequence shown here is derived from an EMBL/GenBank/DDBJ whole genome shotgun (WGS) entry which is preliminary data.</text>
</comment>
<dbReference type="AlphaFoldDB" id="A0A848L845"/>
<evidence type="ECO:0000313" key="2">
    <source>
        <dbReference type="Proteomes" id="UP000518300"/>
    </source>
</evidence>
<reference evidence="1 2" key="1">
    <citation type="submission" date="2020-04" db="EMBL/GenBank/DDBJ databases">
        <title>Draft genome of Pyxidicoccus fallax type strain.</title>
        <authorList>
            <person name="Whitworth D.E."/>
        </authorList>
    </citation>
    <scope>NUCLEOTIDE SEQUENCE [LARGE SCALE GENOMIC DNA]</scope>
    <source>
        <strain evidence="1 2">DSM 14698</strain>
    </source>
</reference>